<dbReference type="GeneID" id="89619833"/>
<evidence type="ECO:0000256" key="1">
    <source>
        <dbReference type="SAM" id="Phobius"/>
    </source>
</evidence>
<feature type="transmembrane region" description="Helical" evidence="1">
    <location>
        <begin position="55"/>
        <end position="76"/>
    </location>
</feature>
<accession>A0A412PF93</accession>
<feature type="transmembrane region" description="Helical" evidence="1">
    <location>
        <begin position="121"/>
        <end position="139"/>
    </location>
</feature>
<evidence type="ECO:0000313" key="3">
    <source>
        <dbReference type="Proteomes" id="UP000284731"/>
    </source>
</evidence>
<keyword evidence="1" id="KW-0472">Membrane</keyword>
<dbReference type="Proteomes" id="UP000284731">
    <property type="component" value="Unassembled WGS sequence"/>
</dbReference>
<protein>
    <submittedName>
        <fullName evidence="2">DUF2975 domain-containing protein</fullName>
    </submittedName>
</protein>
<dbReference type="Pfam" id="PF11188">
    <property type="entry name" value="DUF2975"/>
    <property type="match status" value="1"/>
</dbReference>
<name>A0A412PF93_9FIRM</name>
<feature type="transmembrane region" description="Helical" evidence="1">
    <location>
        <begin position="12"/>
        <end position="35"/>
    </location>
</feature>
<proteinExistence type="predicted"/>
<sequence>MESSSKHIRNSILLTRILILLIALIAIYIIVNSVSIASEFIYSRNISSISIENQIVLACGIGYIGLAVLLRLLYIINQLLVNISKENVFITENVNLLRHASLCCLAGSALAFLLAAIWSKLFYSIVFAAIFFALIIRIIQNIFQQAIRMKDELDLTI</sequence>
<feature type="transmembrane region" description="Helical" evidence="1">
    <location>
        <begin position="96"/>
        <end position="115"/>
    </location>
</feature>
<keyword evidence="1" id="KW-0812">Transmembrane</keyword>
<dbReference type="AlphaFoldDB" id="A0A412PF93"/>
<evidence type="ECO:0000313" key="2">
    <source>
        <dbReference type="EMBL" id="RGT56289.1"/>
    </source>
</evidence>
<comment type="caution">
    <text evidence="2">The sequence shown here is derived from an EMBL/GenBank/DDBJ whole genome shotgun (WGS) entry which is preliminary data.</text>
</comment>
<dbReference type="EMBL" id="QRWX01000002">
    <property type="protein sequence ID" value="RGT56289.1"/>
    <property type="molecule type" value="Genomic_DNA"/>
</dbReference>
<gene>
    <name evidence="2" type="ORF">DWX20_05650</name>
</gene>
<dbReference type="InterPro" id="IPR021354">
    <property type="entry name" value="DUF2975"/>
</dbReference>
<keyword evidence="1" id="KW-1133">Transmembrane helix</keyword>
<organism evidence="2 3">
    <name type="scientific">Solobacterium moorei</name>
    <dbReference type="NCBI Taxonomy" id="102148"/>
    <lineage>
        <taxon>Bacteria</taxon>
        <taxon>Bacillati</taxon>
        <taxon>Bacillota</taxon>
        <taxon>Erysipelotrichia</taxon>
        <taxon>Erysipelotrichales</taxon>
        <taxon>Erysipelotrichaceae</taxon>
        <taxon>Solobacterium</taxon>
    </lineage>
</organism>
<dbReference type="RefSeq" id="WP_006525384.1">
    <property type="nucleotide sequence ID" value="NZ_AP028934.1"/>
</dbReference>
<reference evidence="2 3" key="1">
    <citation type="submission" date="2018-08" db="EMBL/GenBank/DDBJ databases">
        <title>A genome reference for cultivated species of the human gut microbiota.</title>
        <authorList>
            <person name="Zou Y."/>
            <person name="Xue W."/>
            <person name="Luo G."/>
        </authorList>
    </citation>
    <scope>NUCLEOTIDE SEQUENCE [LARGE SCALE GENOMIC DNA]</scope>
    <source>
        <strain evidence="2 3">AF18-46</strain>
    </source>
</reference>